<sequence>MTYFLYIGTFVLLLIFQTTIMPCFLLFDRFYDLLAPFVIYLGLFRSTRESIPIVIVFGFIMDNLSGGPLGLYLTTYLWLFAGVKGVITILRVRDNVLLPFVVAAGVLLENIIFMGTITMFESGSRFSKADFSTVAVQVLWALGTGPIFLILFNYLHQRWDQYFKEMFSPQKG</sequence>
<evidence type="ECO:0000313" key="2">
    <source>
        <dbReference type="EMBL" id="MBC8431324.1"/>
    </source>
</evidence>
<feature type="transmembrane region" description="Helical" evidence="1">
    <location>
        <begin position="138"/>
        <end position="156"/>
    </location>
</feature>
<dbReference type="EMBL" id="JACNIG010000133">
    <property type="protein sequence ID" value="MBC8431324.1"/>
    <property type="molecule type" value="Genomic_DNA"/>
</dbReference>
<name>A0A8J6NRK1_9BACT</name>
<accession>A0A8J6NRK1</accession>
<keyword evidence="1" id="KW-0812">Transmembrane</keyword>
<organism evidence="2 3">
    <name type="scientific">Candidatus Desulfatibia vada</name>
    <dbReference type="NCBI Taxonomy" id="2841696"/>
    <lineage>
        <taxon>Bacteria</taxon>
        <taxon>Pseudomonadati</taxon>
        <taxon>Thermodesulfobacteriota</taxon>
        <taxon>Desulfobacteria</taxon>
        <taxon>Desulfobacterales</taxon>
        <taxon>Desulfobacterales incertae sedis</taxon>
        <taxon>Candidatus Desulfatibia</taxon>
    </lineage>
</organism>
<reference evidence="2 3" key="1">
    <citation type="submission" date="2020-08" db="EMBL/GenBank/DDBJ databases">
        <title>Bridging the membrane lipid divide: bacteria of the FCB group superphylum have the potential to synthesize archaeal ether lipids.</title>
        <authorList>
            <person name="Villanueva L."/>
            <person name="Von Meijenfeldt F.A.B."/>
            <person name="Westbye A.B."/>
            <person name="Yadav S."/>
            <person name="Hopmans E.C."/>
            <person name="Dutilh B.E."/>
            <person name="Sinninghe Damste J.S."/>
        </authorList>
    </citation>
    <scope>NUCLEOTIDE SEQUENCE [LARGE SCALE GENOMIC DNA]</scope>
    <source>
        <strain evidence="2">NIOZ-UU17</strain>
    </source>
</reference>
<evidence type="ECO:0000256" key="1">
    <source>
        <dbReference type="SAM" id="Phobius"/>
    </source>
</evidence>
<keyword evidence="1" id="KW-1133">Transmembrane helix</keyword>
<keyword evidence="1" id="KW-0472">Membrane</keyword>
<feature type="transmembrane region" description="Helical" evidence="1">
    <location>
        <begin position="72"/>
        <end position="90"/>
    </location>
</feature>
<evidence type="ECO:0000313" key="3">
    <source>
        <dbReference type="Proteomes" id="UP000605201"/>
    </source>
</evidence>
<feature type="transmembrane region" description="Helical" evidence="1">
    <location>
        <begin position="97"/>
        <end position="118"/>
    </location>
</feature>
<feature type="transmembrane region" description="Helical" evidence="1">
    <location>
        <begin position="6"/>
        <end position="27"/>
    </location>
</feature>
<dbReference type="Proteomes" id="UP000605201">
    <property type="component" value="Unassembled WGS sequence"/>
</dbReference>
<evidence type="ECO:0008006" key="4">
    <source>
        <dbReference type="Google" id="ProtNLM"/>
    </source>
</evidence>
<protein>
    <recommendedName>
        <fullName evidence="4">Rod shape-determining protein MreD</fullName>
    </recommendedName>
</protein>
<proteinExistence type="predicted"/>
<gene>
    <name evidence="2" type="ORF">H8D96_05345</name>
</gene>
<comment type="caution">
    <text evidence="2">The sequence shown here is derived from an EMBL/GenBank/DDBJ whole genome shotgun (WGS) entry which is preliminary data.</text>
</comment>
<dbReference type="AlphaFoldDB" id="A0A8J6NRK1"/>